<dbReference type="InterPro" id="IPR036390">
    <property type="entry name" value="WH_DNA-bd_sf"/>
</dbReference>
<dbReference type="OrthoDB" id="9812645at2"/>
<dbReference type="PANTHER" id="PTHR43537:SF44">
    <property type="entry name" value="GNTR FAMILY REGULATORY PROTEIN"/>
    <property type="match status" value="1"/>
</dbReference>
<dbReference type="Proteomes" id="UP000318050">
    <property type="component" value="Unassembled WGS sequence"/>
</dbReference>
<dbReference type="InterPro" id="IPR036388">
    <property type="entry name" value="WH-like_DNA-bd_sf"/>
</dbReference>
<comment type="caution">
    <text evidence="4">The sequence shown here is derived from an EMBL/GenBank/DDBJ whole genome shotgun (WGS) entry which is preliminary data.</text>
</comment>
<organism evidence="4 5">
    <name type="scientific">Nitrospirillum amazonense</name>
    <dbReference type="NCBI Taxonomy" id="28077"/>
    <lineage>
        <taxon>Bacteria</taxon>
        <taxon>Pseudomonadati</taxon>
        <taxon>Pseudomonadota</taxon>
        <taxon>Alphaproteobacteria</taxon>
        <taxon>Rhodospirillales</taxon>
        <taxon>Azospirillaceae</taxon>
        <taxon>Nitrospirillum</taxon>
    </lineage>
</organism>
<keyword evidence="3" id="KW-0804">Transcription</keyword>
<keyword evidence="2 4" id="KW-0238">DNA-binding</keyword>
<dbReference type="SUPFAM" id="SSF46785">
    <property type="entry name" value="Winged helix' DNA-binding domain"/>
    <property type="match status" value="2"/>
</dbReference>
<evidence type="ECO:0000313" key="4">
    <source>
        <dbReference type="EMBL" id="TWB46946.1"/>
    </source>
</evidence>
<evidence type="ECO:0000256" key="3">
    <source>
        <dbReference type="ARBA" id="ARBA00023163"/>
    </source>
</evidence>
<dbReference type="AlphaFoldDB" id="A0A560HKC7"/>
<dbReference type="InterPro" id="IPR008920">
    <property type="entry name" value="TF_FadR/GntR_C"/>
</dbReference>
<evidence type="ECO:0000313" key="5">
    <source>
        <dbReference type="Proteomes" id="UP000318050"/>
    </source>
</evidence>
<accession>A0A560HKC7</accession>
<proteinExistence type="predicted"/>
<protein>
    <submittedName>
        <fullName evidence="4">DNA-binding FadR family transcriptional regulator</fullName>
    </submittedName>
</protein>
<evidence type="ECO:0000256" key="2">
    <source>
        <dbReference type="ARBA" id="ARBA00023125"/>
    </source>
</evidence>
<dbReference type="EMBL" id="VITT01000040">
    <property type="protein sequence ID" value="TWB46946.1"/>
    <property type="molecule type" value="Genomic_DNA"/>
</dbReference>
<dbReference type="Gene3D" id="1.20.120.530">
    <property type="entry name" value="GntR ligand-binding domain-like"/>
    <property type="match status" value="1"/>
</dbReference>
<evidence type="ECO:0000256" key="1">
    <source>
        <dbReference type="ARBA" id="ARBA00023015"/>
    </source>
</evidence>
<dbReference type="PANTHER" id="PTHR43537">
    <property type="entry name" value="TRANSCRIPTIONAL REGULATOR, GNTR FAMILY"/>
    <property type="match status" value="1"/>
</dbReference>
<keyword evidence="1" id="KW-0805">Transcription regulation</keyword>
<dbReference type="Gene3D" id="1.10.10.10">
    <property type="entry name" value="Winged helix-like DNA-binding domain superfamily/Winged helix DNA-binding domain"/>
    <property type="match status" value="1"/>
</dbReference>
<gene>
    <name evidence="4" type="ORF">FBZ92_1404</name>
</gene>
<name>A0A560HKC7_9PROT</name>
<sequence>MKPDRHPAPRKVQDRQSGFAWEGACLVDLVNCVTGSEPLNKLPLLIADDLEEHFMREGWPTGRSFGGEAALAERYDVGRDVLREAVRLLEARNHARMRRGPQGGLEVVCPNLGNLLGRLAGYAYVSGLDRARALEMWTILQAVAIQLAISPADAWRTADLRAQIAEGIRRPSFSLHNLGSLMIGASGSKVLMLLGTCVGSLLPPFADAPLDDRTIRQLQELATSPDISPALLSWLRKEQLPAVLAQLVASPAGTLFHLPDLPRDDCFKAQAMQVVHELMSTASPNAWARGHLIGNEFDLADRFGVDKSIVRQAIRLMEDAETATALPGRGRGLVTRLPSTAPLSRLFSAFFIANGVDELDGEQVFRALRIECTGWAAERADSEDCMTLLALCTDLMELAPPLPVAALQSFERFQQHAAHNPLLDLCIDGTKAFLSWRMGKPLIAPRSVVEAYQTHTRRVITAICAHDRAAAMLAEQAKLDAVAHCRRQAGSMRFD</sequence>
<reference evidence="4 5" key="1">
    <citation type="submission" date="2019-06" db="EMBL/GenBank/DDBJ databases">
        <title>Genomic Encyclopedia of Type Strains, Phase IV (KMG-V): Genome sequencing to study the core and pangenomes of soil and plant-associated prokaryotes.</title>
        <authorList>
            <person name="Whitman W."/>
        </authorList>
    </citation>
    <scope>NUCLEOTIDE SEQUENCE [LARGE SCALE GENOMIC DNA]</scope>
    <source>
        <strain evidence="4 5">BR 11140</strain>
    </source>
</reference>
<dbReference type="GO" id="GO:0003677">
    <property type="term" value="F:DNA binding"/>
    <property type="evidence" value="ECO:0007669"/>
    <property type="project" value="UniProtKB-KW"/>
</dbReference>